<dbReference type="STRING" id="743721.Psesu_2164"/>
<gene>
    <name evidence="3" type="ordered locus">Psesu_2164</name>
</gene>
<feature type="transmembrane region" description="Helical" evidence="2">
    <location>
        <begin position="50"/>
        <end position="71"/>
    </location>
</feature>
<sequence>MSSDPEHATAAAAAADAAPPATVPDLAAPTATPGPTAVGRLLRLLTREPVLVVSLVYALVSIMGMWSYYWFYDRLGVPILEYLQGADLFVIGLRRPDYLLIVLAVLAFMWVSVLPMRWAQRNPERAAELTTRHRWMRWLLFLPSREGKWTGGGWISVETQIALMGLLLSLQYLFVWNLTSASRVLEGRAPLPGVRLTLAGADAPLPRQAQLLGTTSAYVLVWWPDDRRVEVFPVANLARIEHLQVPARVRAGAVPAPADAGQLPKDAAPASTGATSIEATSTEVTSTEAAPSP</sequence>
<feature type="transmembrane region" description="Helical" evidence="2">
    <location>
        <begin position="98"/>
        <end position="116"/>
    </location>
</feature>
<keyword evidence="2" id="KW-0812">Transmembrane</keyword>
<evidence type="ECO:0000313" key="4">
    <source>
        <dbReference type="Proteomes" id="UP000008632"/>
    </source>
</evidence>
<feature type="compositionally biased region" description="Low complexity" evidence="1">
    <location>
        <begin position="274"/>
        <end position="293"/>
    </location>
</feature>
<dbReference type="RefSeq" id="WP_013535826.1">
    <property type="nucleotide sequence ID" value="NC_014924.1"/>
</dbReference>
<dbReference type="EMBL" id="CP002446">
    <property type="protein sequence ID" value="ADV27999.1"/>
    <property type="molecule type" value="Genomic_DNA"/>
</dbReference>
<evidence type="ECO:0008006" key="5">
    <source>
        <dbReference type="Google" id="ProtNLM"/>
    </source>
</evidence>
<organism evidence="3 4">
    <name type="scientific">Pseudoxanthomonas suwonensis (strain 11-1)</name>
    <dbReference type="NCBI Taxonomy" id="743721"/>
    <lineage>
        <taxon>Bacteria</taxon>
        <taxon>Pseudomonadati</taxon>
        <taxon>Pseudomonadota</taxon>
        <taxon>Gammaproteobacteria</taxon>
        <taxon>Lysobacterales</taxon>
        <taxon>Lysobacteraceae</taxon>
        <taxon>Pseudoxanthomonas</taxon>
    </lineage>
</organism>
<evidence type="ECO:0000313" key="3">
    <source>
        <dbReference type="EMBL" id="ADV27999.1"/>
    </source>
</evidence>
<dbReference type="OrthoDB" id="6049234at2"/>
<reference evidence="3 4" key="1">
    <citation type="submission" date="2011-01" db="EMBL/GenBank/DDBJ databases">
        <title>Complete sequence of Pseudoxanthomonas suwonensis 11-1.</title>
        <authorList>
            <consortium name="US DOE Joint Genome Institute"/>
            <person name="Lucas S."/>
            <person name="Copeland A."/>
            <person name="Lapidus A."/>
            <person name="Cheng J.-F."/>
            <person name="Goodwin L."/>
            <person name="Pitluck S."/>
            <person name="Teshima H."/>
            <person name="Detter J.C."/>
            <person name="Han C."/>
            <person name="Tapia R."/>
            <person name="Land M."/>
            <person name="Hauser L."/>
            <person name="Kyrpides N."/>
            <person name="Ivanova N."/>
            <person name="Ovchinnikova G."/>
            <person name="Siebers A.K."/>
            <person name="Allgaier M."/>
            <person name="Thelen M.P."/>
            <person name="Hugenholtz P."/>
            <person name="Gladden J."/>
            <person name="Woyke T."/>
        </authorList>
    </citation>
    <scope>NUCLEOTIDE SEQUENCE [LARGE SCALE GENOMIC DNA]</scope>
    <source>
        <strain evidence="4">11-1</strain>
    </source>
</reference>
<accession>E6WV00</accession>
<dbReference type="eggNOG" id="ENOG5031DY8">
    <property type="taxonomic scope" value="Bacteria"/>
</dbReference>
<name>E6WV00_PSEUU</name>
<keyword evidence="2" id="KW-1133">Transmembrane helix</keyword>
<evidence type="ECO:0000256" key="2">
    <source>
        <dbReference type="SAM" id="Phobius"/>
    </source>
</evidence>
<dbReference type="AlphaFoldDB" id="E6WV00"/>
<dbReference type="Proteomes" id="UP000008632">
    <property type="component" value="Chromosome"/>
</dbReference>
<evidence type="ECO:0000256" key="1">
    <source>
        <dbReference type="SAM" id="MobiDB-lite"/>
    </source>
</evidence>
<protein>
    <recommendedName>
        <fullName evidence="5">Transmembrane protein</fullName>
    </recommendedName>
</protein>
<dbReference type="HOGENOM" id="CLU_949527_0_0_6"/>
<dbReference type="KEGG" id="psu:Psesu_2164"/>
<keyword evidence="4" id="KW-1185">Reference proteome</keyword>
<keyword evidence="2" id="KW-0472">Membrane</keyword>
<proteinExistence type="predicted"/>
<feature type="region of interest" description="Disordered" evidence="1">
    <location>
        <begin position="256"/>
        <end position="293"/>
    </location>
</feature>